<dbReference type="EMBL" id="AUZX01012439">
    <property type="protein sequence ID" value="EQD39302.1"/>
    <property type="molecule type" value="Genomic_DNA"/>
</dbReference>
<accession>T0Z547</accession>
<dbReference type="GO" id="GO:0006355">
    <property type="term" value="P:regulation of DNA-templated transcription"/>
    <property type="evidence" value="ECO:0007669"/>
    <property type="project" value="InterPro"/>
</dbReference>
<protein>
    <submittedName>
        <fullName evidence="2">RNA polymerase sigma factor 54, interaction domain protein</fullName>
    </submittedName>
</protein>
<dbReference type="GO" id="GO:0005524">
    <property type="term" value="F:ATP binding"/>
    <property type="evidence" value="ECO:0007669"/>
    <property type="project" value="InterPro"/>
</dbReference>
<reference evidence="2" key="1">
    <citation type="submission" date="2013-08" db="EMBL/GenBank/DDBJ databases">
        <authorList>
            <person name="Mendez C."/>
            <person name="Richter M."/>
            <person name="Ferrer M."/>
            <person name="Sanchez J."/>
        </authorList>
    </citation>
    <scope>NUCLEOTIDE SEQUENCE</scope>
</reference>
<dbReference type="AlphaFoldDB" id="T0Z547"/>
<dbReference type="SUPFAM" id="SSF52540">
    <property type="entry name" value="P-loop containing nucleoside triphosphate hydrolases"/>
    <property type="match status" value="1"/>
</dbReference>
<dbReference type="InterPro" id="IPR002078">
    <property type="entry name" value="Sigma_54_int"/>
</dbReference>
<organism evidence="2">
    <name type="scientific">mine drainage metagenome</name>
    <dbReference type="NCBI Taxonomy" id="410659"/>
    <lineage>
        <taxon>unclassified sequences</taxon>
        <taxon>metagenomes</taxon>
        <taxon>ecological metagenomes</taxon>
    </lineage>
</organism>
<sequence length="73" mass="7528">MFASEYADTAIIAESFTARVPAEPQPGCMPTGTSTAIATVIGLIRQVAVHDSTVLILGESGTGKEVAARAIHE</sequence>
<gene>
    <name evidence="2" type="ORF">B1A_16921</name>
</gene>
<name>T0Z547_9ZZZZ</name>
<feature type="non-terminal residue" evidence="2">
    <location>
        <position position="73"/>
    </location>
</feature>
<dbReference type="Gene3D" id="3.40.50.300">
    <property type="entry name" value="P-loop containing nucleotide triphosphate hydrolases"/>
    <property type="match status" value="1"/>
</dbReference>
<evidence type="ECO:0000259" key="1">
    <source>
        <dbReference type="Pfam" id="PF00158"/>
    </source>
</evidence>
<proteinExistence type="predicted"/>
<comment type="caution">
    <text evidence="2">The sequence shown here is derived from an EMBL/GenBank/DDBJ whole genome shotgun (WGS) entry which is preliminary data.</text>
</comment>
<dbReference type="Pfam" id="PF00158">
    <property type="entry name" value="Sigma54_activat"/>
    <property type="match status" value="1"/>
</dbReference>
<dbReference type="InterPro" id="IPR027417">
    <property type="entry name" value="P-loop_NTPase"/>
</dbReference>
<reference evidence="2" key="2">
    <citation type="journal article" date="2014" name="ISME J.">
        <title>Microbial stratification in low pH oxic and suboxic macroscopic growths along an acid mine drainage.</title>
        <authorList>
            <person name="Mendez-Garcia C."/>
            <person name="Mesa V."/>
            <person name="Sprenger R.R."/>
            <person name="Richter M."/>
            <person name="Diez M.S."/>
            <person name="Solano J."/>
            <person name="Bargiela R."/>
            <person name="Golyshina O.V."/>
            <person name="Manteca A."/>
            <person name="Ramos J.L."/>
            <person name="Gallego J.R."/>
            <person name="Llorente I."/>
            <person name="Martins Dos Santos V.A."/>
            <person name="Jensen O.N."/>
            <person name="Pelaez A.I."/>
            <person name="Sanchez J."/>
            <person name="Ferrer M."/>
        </authorList>
    </citation>
    <scope>NUCLEOTIDE SEQUENCE</scope>
</reference>
<feature type="domain" description="Sigma-54 factor interaction" evidence="1">
    <location>
        <begin position="32"/>
        <end position="73"/>
    </location>
</feature>
<evidence type="ECO:0000313" key="2">
    <source>
        <dbReference type="EMBL" id="EQD39302.1"/>
    </source>
</evidence>